<reference evidence="3" key="1">
    <citation type="journal article" date="2014" name="Proc. Natl. Acad. Sci. U.S.A.">
        <title>Extensive sampling of basidiomycete genomes demonstrates inadequacy of the white-rot/brown-rot paradigm for wood decay fungi.</title>
        <authorList>
            <person name="Riley R."/>
            <person name="Salamov A.A."/>
            <person name="Brown D.W."/>
            <person name="Nagy L.G."/>
            <person name="Floudas D."/>
            <person name="Held B.W."/>
            <person name="Levasseur A."/>
            <person name="Lombard V."/>
            <person name="Morin E."/>
            <person name="Otillar R."/>
            <person name="Lindquist E.A."/>
            <person name="Sun H."/>
            <person name="LaButti K.M."/>
            <person name="Schmutz J."/>
            <person name="Jabbour D."/>
            <person name="Luo H."/>
            <person name="Baker S.E."/>
            <person name="Pisabarro A.G."/>
            <person name="Walton J.D."/>
            <person name="Blanchette R.A."/>
            <person name="Henrissat B."/>
            <person name="Martin F."/>
            <person name="Cullen D."/>
            <person name="Hibbett D.S."/>
            <person name="Grigoriev I.V."/>
        </authorList>
    </citation>
    <scope>NUCLEOTIDE SEQUENCE [LARGE SCALE GENOMIC DNA]</scope>
    <source>
        <strain evidence="3">CBS 339.88</strain>
    </source>
</reference>
<feature type="region of interest" description="Disordered" evidence="1">
    <location>
        <begin position="199"/>
        <end position="244"/>
    </location>
</feature>
<accession>A0A067TSA5</accession>
<name>A0A067TSA5_GALM3</name>
<gene>
    <name evidence="2" type="ORF">GALMADRAFT_205265</name>
</gene>
<feature type="compositionally biased region" description="Polar residues" evidence="1">
    <location>
        <begin position="226"/>
        <end position="244"/>
    </location>
</feature>
<evidence type="ECO:0000256" key="1">
    <source>
        <dbReference type="SAM" id="MobiDB-lite"/>
    </source>
</evidence>
<feature type="compositionally biased region" description="Polar residues" evidence="1">
    <location>
        <begin position="206"/>
        <end position="216"/>
    </location>
</feature>
<evidence type="ECO:0000313" key="2">
    <source>
        <dbReference type="EMBL" id="KDR86046.1"/>
    </source>
</evidence>
<dbReference type="Proteomes" id="UP000027222">
    <property type="component" value="Unassembled WGS sequence"/>
</dbReference>
<sequence length="244" mass="26382">MDASQMQSNGGFFTSESDLSTLPICSSNQIRSAAKQPKDGSMNIDSKGHLWACHGKADGELLHAHAQSVVTAGIQLAVIQQAQEEYYLRTEVESRPNLSAQAAFDIARLARNTLTSEADLARTRVKESEILLANLKDASKEASFYAAEADRQVHHLLNHLDPDKLSSTSIDYDYPVYSPLPADSIAIFKNHVRTFLLTDRPVGNDGRSSLSGTSGHNPGVTPENLVISQTDSGSTPNSQSSVDQ</sequence>
<keyword evidence="3" id="KW-1185">Reference proteome</keyword>
<proteinExistence type="predicted"/>
<evidence type="ECO:0000313" key="3">
    <source>
        <dbReference type="Proteomes" id="UP000027222"/>
    </source>
</evidence>
<organism evidence="2 3">
    <name type="scientific">Galerina marginata (strain CBS 339.88)</name>
    <dbReference type="NCBI Taxonomy" id="685588"/>
    <lineage>
        <taxon>Eukaryota</taxon>
        <taxon>Fungi</taxon>
        <taxon>Dikarya</taxon>
        <taxon>Basidiomycota</taxon>
        <taxon>Agaricomycotina</taxon>
        <taxon>Agaricomycetes</taxon>
        <taxon>Agaricomycetidae</taxon>
        <taxon>Agaricales</taxon>
        <taxon>Agaricineae</taxon>
        <taxon>Strophariaceae</taxon>
        <taxon>Galerina</taxon>
    </lineage>
</organism>
<protein>
    <submittedName>
        <fullName evidence="2">Uncharacterized protein</fullName>
    </submittedName>
</protein>
<dbReference type="HOGENOM" id="CLU_1142657_0_0_1"/>
<dbReference type="AlphaFoldDB" id="A0A067TSA5"/>
<dbReference type="EMBL" id="KL142367">
    <property type="protein sequence ID" value="KDR86046.1"/>
    <property type="molecule type" value="Genomic_DNA"/>
</dbReference>